<name>A0ACA9PWX8_9GLOM</name>
<sequence length="185" mass="21900">MHGEAPDVIRLSIHLPNQYLVTFFEDESLKYIVHRSINQQTMLTAWFQVNRNPSLADFAKEYTYAQFSRMFVFDKWSKKSKLYKCLDAIDPQLFKHLRTVNRVEYPTFKDAYQDHCLAEAANLKTRQQLHLLFATILQTWNLNLQLTDEDIENHCLMLLNNILIQQEKTLKDFLNMPVSTEVNDI</sequence>
<protein>
    <submittedName>
        <fullName evidence="1">9556_t:CDS:1</fullName>
    </submittedName>
</protein>
<proteinExistence type="predicted"/>
<evidence type="ECO:0000313" key="2">
    <source>
        <dbReference type="Proteomes" id="UP000789920"/>
    </source>
</evidence>
<accession>A0ACA9PWX8</accession>
<comment type="caution">
    <text evidence="1">The sequence shown here is derived from an EMBL/GenBank/DDBJ whole genome shotgun (WGS) entry which is preliminary data.</text>
</comment>
<evidence type="ECO:0000313" key="1">
    <source>
        <dbReference type="EMBL" id="CAG8719942.1"/>
    </source>
</evidence>
<dbReference type="EMBL" id="CAJVQC010022862">
    <property type="protein sequence ID" value="CAG8719942.1"/>
    <property type="molecule type" value="Genomic_DNA"/>
</dbReference>
<gene>
    <name evidence="1" type="ORF">RPERSI_LOCUS11217</name>
</gene>
<keyword evidence="2" id="KW-1185">Reference proteome</keyword>
<feature type="non-terminal residue" evidence="1">
    <location>
        <position position="185"/>
    </location>
</feature>
<organism evidence="1 2">
    <name type="scientific">Racocetra persica</name>
    <dbReference type="NCBI Taxonomy" id="160502"/>
    <lineage>
        <taxon>Eukaryota</taxon>
        <taxon>Fungi</taxon>
        <taxon>Fungi incertae sedis</taxon>
        <taxon>Mucoromycota</taxon>
        <taxon>Glomeromycotina</taxon>
        <taxon>Glomeromycetes</taxon>
        <taxon>Diversisporales</taxon>
        <taxon>Gigasporaceae</taxon>
        <taxon>Racocetra</taxon>
    </lineage>
</organism>
<dbReference type="Proteomes" id="UP000789920">
    <property type="component" value="Unassembled WGS sequence"/>
</dbReference>
<reference evidence="1" key="1">
    <citation type="submission" date="2021-06" db="EMBL/GenBank/DDBJ databases">
        <authorList>
            <person name="Kallberg Y."/>
            <person name="Tangrot J."/>
            <person name="Rosling A."/>
        </authorList>
    </citation>
    <scope>NUCLEOTIDE SEQUENCE</scope>
    <source>
        <strain evidence="1">MA461A</strain>
    </source>
</reference>